<proteinExistence type="inferred from homology"/>
<dbReference type="Pfam" id="PF13279">
    <property type="entry name" value="4HBT_2"/>
    <property type="match status" value="1"/>
</dbReference>
<dbReference type="Proteomes" id="UP001207408">
    <property type="component" value="Unassembled WGS sequence"/>
</dbReference>
<sequence length="145" mass="16767">MEQEKIEFFHETPIQIRFNDIDSLGHVNNTKIQEYFDLGRMEYFKTVFGADINWNTFAAIIASNKTDFYSPVLINNQLYLQTKVTKIGTKSFQLIQHLTDTSGLLKATCHSVMVGFNHKTQSSMEITNEWRGKMNIVEHGTILMK</sequence>
<dbReference type="PANTHER" id="PTHR31793">
    <property type="entry name" value="4-HYDROXYBENZOYL-COA THIOESTERASE FAMILY MEMBER"/>
    <property type="match status" value="1"/>
</dbReference>
<dbReference type="SUPFAM" id="SSF54637">
    <property type="entry name" value="Thioesterase/thiol ester dehydrase-isomerase"/>
    <property type="match status" value="1"/>
</dbReference>
<dbReference type="RefSeq" id="WP_301198555.1">
    <property type="nucleotide sequence ID" value="NZ_JAPDPI010000009.1"/>
</dbReference>
<reference evidence="3" key="1">
    <citation type="submission" date="2022-10" db="EMBL/GenBank/DDBJ databases">
        <authorList>
            <person name="Yu W.X."/>
        </authorList>
    </citation>
    <scope>NUCLEOTIDE SEQUENCE</scope>
    <source>
        <strain evidence="3">D04</strain>
    </source>
</reference>
<protein>
    <submittedName>
        <fullName evidence="3">Acyl-CoA thioesterase</fullName>
    </submittedName>
</protein>
<organism evidence="3 4">
    <name type="scientific">Plebeiibacterium marinum</name>
    <dbReference type="NCBI Taxonomy" id="2992111"/>
    <lineage>
        <taxon>Bacteria</taxon>
        <taxon>Pseudomonadati</taxon>
        <taxon>Bacteroidota</taxon>
        <taxon>Bacteroidia</taxon>
        <taxon>Marinilabiliales</taxon>
        <taxon>Marinilabiliaceae</taxon>
        <taxon>Plebeiibacterium</taxon>
    </lineage>
</organism>
<dbReference type="Gene3D" id="3.10.129.10">
    <property type="entry name" value="Hotdog Thioesterase"/>
    <property type="match status" value="1"/>
</dbReference>
<keyword evidence="4" id="KW-1185">Reference proteome</keyword>
<gene>
    <name evidence="3" type="ORF">OM074_06385</name>
</gene>
<dbReference type="PANTHER" id="PTHR31793:SF27">
    <property type="entry name" value="NOVEL THIOESTERASE SUPERFAMILY DOMAIN AND SAPOSIN A-TYPE DOMAIN CONTAINING PROTEIN (0610012H03RIK)"/>
    <property type="match status" value="1"/>
</dbReference>
<keyword evidence="2" id="KW-0378">Hydrolase</keyword>
<comment type="caution">
    <text evidence="3">The sequence shown here is derived from an EMBL/GenBank/DDBJ whole genome shotgun (WGS) entry which is preliminary data.</text>
</comment>
<evidence type="ECO:0000256" key="1">
    <source>
        <dbReference type="ARBA" id="ARBA00005953"/>
    </source>
</evidence>
<accession>A0AAE3MDX8</accession>
<evidence type="ECO:0000256" key="2">
    <source>
        <dbReference type="ARBA" id="ARBA00022801"/>
    </source>
</evidence>
<name>A0AAE3MDX8_9BACT</name>
<dbReference type="AlphaFoldDB" id="A0AAE3MDX8"/>
<dbReference type="InterPro" id="IPR029069">
    <property type="entry name" value="HotDog_dom_sf"/>
</dbReference>
<evidence type="ECO:0000313" key="3">
    <source>
        <dbReference type="EMBL" id="MCW3805247.1"/>
    </source>
</evidence>
<dbReference type="CDD" id="cd00586">
    <property type="entry name" value="4HBT"/>
    <property type="match status" value="1"/>
</dbReference>
<evidence type="ECO:0000313" key="4">
    <source>
        <dbReference type="Proteomes" id="UP001207408"/>
    </source>
</evidence>
<dbReference type="InterPro" id="IPR050563">
    <property type="entry name" value="4-hydroxybenzoyl-CoA_TE"/>
</dbReference>
<dbReference type="EMBL" id="JAPDPI010000009">
    <property type="protein sequence ID" value="MCW3805247.1"/>
    <property type="molecule type" value="Genomic_DNA"/>
</dbReference>
<dbReference type="GO" id="GO:0047617">
    <property type="term" value="F:fatty acyl-CoA hydrolase activity"/>
    <property type="evidence" value="ECO:0007669"/>
    <property type="project" value="TreeGrafter"/>
</dbReference>
<comment type="similarity">
    <text evidence="1">Belongs to the 4-hydroxybenzoyl-CoA thioesterase family.</text>
</comment>